<keyword evidence="10" id="KW-1185">Reference proteome</keyword>
<comment type="caution">
    <text evidence="9">The sequence shown here is derived from an EMBL/GenBank/DDBJ whole genome shotgun (WGS) entry which is preliminary data.</text>
</comment>
<gene>
    <name evidence="9" type="ORF">GCM10008942_39830</name>
</gene>
<evidence type="ECO:0000256" key="2">
    <source>
        <dbReference type="ARBA" id="ARBA00005417"/>
    </source>
</evidence>
<dbReference type="InterPro" id="IPR013563">
    <property type="entry name" value="Oligopep_ABC_C"/>
</dbReference>
<evidence type="ECO:0000256" key="6">
    <source>
        <dbReference type="ARBA" id="ARBA00022840"/>
    </source>
</evidence>
<organism evidence="9 10">
    <name type="scientific">Rhizomicrobium electricum</name>
    <dbReference type="NCBI Taxonomy" id="480070"/>
    <lineage>
        <taxon>Bacteria</taxon>
        <taxon>Pseudomonadati</taxon>
        <taxon>Pseudomonadota</taxon>
        <taxon>Alphaproteobacteria</taxon>
        <taxon>Micropepsales</taxon>
        <taxon>Micropepsaceae</taxon>
        <taxon>Rhizomicrobium</taxon>
    </lineage>
</organism>
<name>A0ABN1FBH1_9PROT</name>
<evidence type="ECO:0000256" key="5">
    <source>
        <dbReference type="ARBA" id="ARBA00022741"/>
    </source>
</evidence>
<keyword evidence="4" id="KW-1003">Cell membrane</keyword>
<proteinExistence type="inferred from homology"/>
<dbReference type="InterPro" id="IPR027417">
    <property type="entry name" value="P-loop_NTPase"/>
</dbReference>
<keyword evidence="3" id="KW-0813">Transport</keyword>
<evidence type="ECO:0000256" key="7">
    <source>
        <dbReference type="ARBA" id="ARBA00023136"/>
    </source>
</evidence>
<keyword evidence="5" id="KW-0547">Nucleotide-binding</keyword>
<keyword evidence="7" id="KW-0472">Membrane</keyword>
<comment type="similarity">
    <text evidence="2">Belongs to the ABC transporter superfamily.</text>
</comment>
<evidence type="ECO:0000259" key="8">
    <source>
        <dbReference type="PROSITE" id="PS50893"/>
    </source>
</evidence>
<dbReference type="PANTHER" id="PTHR43297">
    <property type="entry name" value="OLIGOPEPTIDE TRANSPORT ATP-BINDING PROTEIN APPD"/>
    <property type="match status" value="1"/>
</dbReference>
<accession>A0ABN1FBH1</accession>
<dbReference type="InterPro" id="IPR003439">
    <property type="entry name" value="ABC_transporter-like_ATP-bd"/>
</dbReference>
<dbReference type="InterPro" id="IPR050388">
    <property type="entry name" value="ABC_Ni/Peptide_Import"/>
</dbReference>
<dbReference type="Gene3D" id="3.40.50.300">
    <property type="entry name" value="P-loop containing nucleotide triphosphate hydrolases"/>
    <property type="match status" value="2"/>
</dbReference>
<dbReference type="Pfam" id="PF08352">
    <property type="entry name" value="oligo_HPY"/>
    <property type="match status" value="1"/>
</dbReference>
<dbReference type="Proteomes" id="UP001499951">
    <property type="component" value="Unassembled WGS sequence"/>
</dbReference>
<feature type="domain" description="ABC transporter" evidence="8">
    <location>
        <begin position="265"/>
        <end position="508"/>
    </location>
</feature>
<evidence type="ECO:0000256" key="4">
    <source>
        <dbReference type="ARBA" id="ARBA00022475"/>
    </source>
</evidence>
<dbReference type="RefSeq" id="WP_166937383.1">
    <property type="nucleotide sequence ID" value="NZ_BAAADD010000013.1"/>
</dbReference>
<protein>
    <submittedName>
        <fullName evidence="9">ABC transporter ATP-binding protein</fullName>
    </submittedName>
</protein>
<evidence type="ECO:0000313" key="10">
    <source>
        <dbReference type="Proteomes" id="UP001499951"/>
    </source>
</evidence>
<evidence type="ECO:0000313" key="9">
    <source>
        <dbReference type="EMBL" id="GAA0586837.1"/>
    </source>
</evidence>
<reference evidence="9 10" key="1">
    <citation type="journal article" date="2019" name="Int. J. Syst. Evol. Microbiol.">
        <title>The Global Catalogue of Microorganisms (GCM) 10K type strain sequencing project: providing services to taxonomists for standard genome sequencing and annotation.</title>
        <authorList>
            <consortium name="The Broad Institute Genomics Platform"/>
            <consortium name="The Broad Institute Genome Sequencing Center for Infectious Disease"/>
            <person name="Wu L."/>
            <person name="Ma J."/>
        </authorList>
    </citation>
    <scope>NUCLEOTIDE SEQUENCE [LARGE SCALE GENOMIC DNA]</scope>
    <source>
        <strain evidence="9 10">JCM 15089</strain>
    </source>
</reference>
<sequence length="524" mass="56670">MNGPLLELSDLTVTRGGTTVLDRLSLRLETGECAILLGEEGSGREALVRVLGGFPDKADSISGTIKFAANQARPAAKRLKAPIRIAYLPSPLTNPLSPHASALKQLVRIVARKLGAPFGSAREELRLALERFPTAVTLELLDTKPDRLDPVTLAIALMAAVTAQTPDLVLADHPFADLGPAAVKLLMTLLRAEHTRLGFGLIYATGGLQAAARLGGRVLVLRAGRVVEEGDATRLMGEHAHAYTKTLFKALPRLNRDAPKPRTAHRGQPLLQVHGLSFVPNTSMRDGLTFELRRSASLALVGEAGSGRRAMLRALLGFDKAPSGKVLFDAVDLYRLSEAMASRIRRRIAFVTGEDDCLDPRMTIHDTVEEPLRAHLDLSRDLIAGYRDEALKRVGLASHDGKRTVASLSMFDKRRLQVARAFVGAPLLVVVDEPLKGLDAFAQTIMREVLVDFRATQESAFLVMTSDLTVAQALADEAMVFQDGKIVERGSIAHLVRTPQHDATKALIEAVSFSDLSPESSSNL</sequence>
<dbReference type="PANTHER" id="PTHR43297:SF2">
    <property type="entry name" value="DIPEPTIDE TRANSPORT ATP-BINDING PROTEIN DPPD"/>
    <property type="match status" value="1"/>
</dbReference>
<comment type="subcellular location">
    <subcellularLocation>
        <location evidence="1">Cell inner membrane</location>
        <topology evidence="1">Peripheral membrane protein</topology>
    </subcellularLocation>
</comment>
<dbReference type="GO" id="GO:0005524">
    <property type="term" value="F:ATP binding"/>
    <property type="evidence" value="ECO:0007669"/>
    <property type="project" value="UniProtKB-KW"/>
</dbReference>
<dbReference type="EMBL" id="BAAADD010000013">
    <property type="protein sequence ID" value="GAA0586837.1"/>
    <property type="molecule type" value="Genomic_DNA"/>
</dbReference>
<evidence type="ECO:0000256" key="3">
    <source>
        <dbReference type="ARBA" id="ARBA00022448"/>
    </source>
</evidence>
<dbReference type="Pfam" id="PF00005">
    <property type="entry name" value="ABC_tran"/>
    <property type="match status" value="2"/>
</dbReference>
<dbReference type="PROSITE" id="PS50893">
    <property type="entry name" value="ABC_TRANSPORTER_2"/>
    <property type="match status" value="2"/>
</dbReference>
<keyword evidence="6 9" id="KW-0067">ATP-binding</keyword>
<evidence type="ECO:0000256" key="1">
    <source>
        <dbReference type="ARBA" id="ARBA00004417"/>
    </source>
</evidence>
<feature type="domain" description="ABC transporter" evidence="8">
    <location>
        <begin position="6"/>
        <end position="248"/>
    </location>
</feature>
<dbReference type="SUPFAM" id="SSF52540">
    <property type="entry name" value="P-loop containing nucleoside triphosphate hydrolases"/>
    <property type="match status" value="2"/>
</dbReference>